<dbReference type="AlphaFoldDB" id="A0AAD1VX10"/>
<dbReference type="EMBL" id="OW240914">
    <property type="protein sequence ID" value="CAH2273346.1"/>
    <property type="molecule type" value="Genomic_DNA"/>
</dbReference>
<dbReference type="Pfam" id="PF01403">
    <property type="entry name" value="Sema"/>
    <property type="match status" value="1"/>
</dbReference>
<gene>
    <name evidence="7" type="ORF">PECUL_23A045865</name>
</gene>
<name>A0AAD1VX10_PELCU</name>
<dbReference type="InterPro" id="IPR001627">
    <property type="entry name" value="Semap_dom"/>
</dbReference>
<dbReference type="InterPro" id="IPR015943">
    <property type="entry name" value="WD40/YVTN_repeat-like_dom_sf"/>
</dbReference>
<dbReference type="Pfam" id="PF01437">
    <property type="entry name" value="PSI"/>
    <property type="match status" value="1"/>
</dbReference>
<dbReference type="GO" id="GO:0009897">
    <property type="term" value="C:external side of plasma membrane"/>
    <property type="evidence" value="ECO:0007669"/>
    <property type="project" value="TreeGrafter"/>
</dbReference>
<dbReference type="InterPro" id="IPR036352">
    <property type="entry name" value="Semap_dom_sf"/>
</dbReference>
<dbReference type="SUPFAM" id="SSF101912">
    <property type="entry name" value="Sema domain"/>
    <property type="match status" value="1"/>
</dbReference>
<dbReference type="GO" id="GO:0071526">
    <property type="term" value="P:semaphorin-plexin signaling pathway"/>
    <property type="evidence" value="ECO:0007669"/>
    <property type="project" value="TreeGrafter"/>
</dbReference>
<dbReference type="InterPro" id="IPR002165">
    <property type="entry name" value="Plexin_repeat"/>
</dbReference>
<keyword evidence="8" id="KW-1185">Reference proteome</keyword>
<dbReference type="GO" id="GO:0007411">
    <property type="term" value="P:axon guidance"/>
    <property type="evidence" value="ECO:0007669"/>
    <property type="project" value="TreeGrafter"/>
</dbReference>
<dbReference type="Gene3D" id="2.130.10.10">
    <property type="entry name" value="YVTN repeat-like/Quinoprotein amine dehydrogenase"/>
    <property type="match status" value="1"/>
</dbReference>
<evidence type="ECO:0000256" key="2">
    <source>
        <dbReference type="ARBA" id="ARBA00023136"/>
    </source>
</evidence>
<dbReference type="GO" id="GO:0045499">
    <property type="term" value="F:chemorepellent activity"/>
    <property type="evidence" value="ECO:0007669"/>
    <property type="project" value="TreeGrafter"/>
</dbReference>
<dbReference type="SUPFAM" id="SSF103575">
    <property type="entry name" value="Plexin repeat"/>
    <property type="match status" value="1"/>
</dbReference>
<keyword evidence="3" id="KW-1015">Disulfide bond</keyword>
<evidence type="ECO:0000256" key="4">
    <source>
        <dbReference type="ARBA" id="ARBA00023180"/>
    </source>
</evidence>
<evidence type="ECO:0000256" key="5">
    <source>
        <dbReference type="PROSITE-ProRule" id="PRU00352"/>
    </source>
</evidence>
<dbReference type="PROSITE" id="PS51004">
    <property type="entry name" value="SEMA"/>
    <property type="match status" value="1"/>
</dbReference>
<dbReference type="GO" id="GO:0050727">
    <property type="term" value="P:regulation of inflammatory response"/>
    <property type="evidence" value="ECO:0007669"/>
    <property type="project" value="TreeGrafter"/>
</dbReference>
<dbReference type="Proteomes" id="UP001295444">
    <property type="component" value="Chromosome 03"/>
</dbReference>
<dbReference type="PANTHER" id="PTHR11036:SF80">
    <property type="entry name" value="SEMAPHORIN-7A"/>
    <property type="match status" value="1"/>
</dbReference>
<reference evidence="7" key="1">
    <citation type="submission" date="2022-03" db="EMBL/GenBank/DDBJ databases">
        <authorList>
            <person name="Alioto T."/>
            <person name="Alioto T."/>
            <person name="Gomez Garrido J."/>
        </authorList>
    </citation>
    <scope>NUCLEOTIDE SEQUENCE</scope>
</reference>
<organism evidence="7 8">
    <name type="scientific">Pelobates cultripes</name>
    <name type="common">Western spadefoot toad</name>
    <dbReference type="NCBI Taxonomy" id="61616"/>
    <lineage>
        <taxon>Eukaryota</taxon>
        <taxon>Metazoa</taxon>
        <taxon>Chordata</taxon>
        <taxon>Craniata</taxon>
        <taxon>Vertebrata</taxon>
        <taxon>Euteleostomi</taxon>
        <taxon>Amphibia</taxon>
        <taxon>Batrachia</taxon>
        <taxon>Anura</taxon>
        <taxon>Pelobatoidea</taxon>
        <taxon>Pelobatidae</taxon>
        <taxon>Pelobates</taxon>
    </lineage>
</organism>
<dbReference type="SMART" id="SM00630">
    <property type="entry name" value="Sema"/>
    <property type="match status" value="1"/>
</dbReference>
<sequence length="550" mass="62136">MDLLRVIPYFYLFLGSTFGQLLTKRGIINSNEGIGQHFNLSHQQKNPVFHLTNENVLYVGGQEILYIFDFKTTEALQIEHKSEDVNSKNGANHITIVEELEGKILVCGTNGNNPTCWNLDNRTLEKRSDLNDGFSPHLPNANFNILITGNDAYSTVVRQTSNGNTKKPRFHKSYKSKPLLYTGDNLMRNPQFVKSLVVESKSRDQDKILLFFIEDSGLSRTTEKRLSMVAQMCKHEIGPDDTNNYNVFSTALKSRLVCGYPAKNQYFPYLQDIFMLKRKEGDLIYGLFKNAWNRTAVCSYSVLNIEQTFNNSTLFQSKTTGLNIRPGTCLESGKRTPIDTFTEVANNPEITDWVMPSGGSALNQSLVFYTNVVVNKVTAVDNETYRVLFLATDDGYVDKMVEINGKLILVHQMSPLQQPERIRYLELDPTQRLLYVGTTREVARLPVDNCTGYYRSCESCLKAQDPYCGWANGSCQSILKHERLTIPFLQNITHGDASGCPSEPVSLPVSDIRFNLAIQPEHESTNVDNGTSRHSIGWLLWIALLTVTIM</sequence>
<comment type="caution">
    <text evidence="5">Lacks conserved residue(s) required for the propagation of feature annotation.</text>
</comment>
<dbReference type="Gene3D" id="3.30.1680.10">
    <property type="entry name" value="ligand-binding face of the semaphorins, domain 2"/>
    <property type="match status" value="1"/>
</dbReference>
<dbReference type="SMART" id="SM00423">
    <property type="entry name" value="PSI"/>
    <property type="match status" value="1"/>
</dbReference>
<accession>A0AAD1VX10</accession>
<comment type="subcellular location">
    <subcellularLocation>
        <location evidence="1">Membrane</location>
    </subcellularLocation>
</comment>
<dbReference type="InterPro" id="IPR016201">
    <property type="entry name" value="PSI"/>
</dbReference>
<evidence type="ECO:0000313" key="8">
    <source>
        <dbReference type="Proteomes" id="UP001295444"/>
    </source>
</evidence>
<dbReference type="GO" id="GO:0001755">
    <property type="term" value="P:neural crest cell migration"/>
    <property type="evidence" value="ECO:0007669"/>
    <property type="project" value="TreeGrafter"/>
</dbReference>
<proteinExistence type="predicted"/>
<evidence type="ECO:0000259" key="6">
    <source>
        <dbReference type="PROSITE" id="PS51004"/>
    </source>
</evidence>
<dbReference type="GO" id="GO:0005178">
    <property type="term" value="F:integrin binding"/>
    <property type="evidence" value="ECO:0007669"/>
    <property type="project" value="TreeGrafter"/>
</dbReference>
<evidence type="ECO:0000256" key="1">
    <source>
        <dbReference type="ARBA" id="ARBA00004370"/>
    </source>
</evidence>
<evidence type="ECO:0000313" key="7">
    <source>
        <dbReference type="EMBL" id="CAH2273346.1"/>
    </source>
</evidence>
<keyword evidence="4" id="KW-0325">Glycoprotein</keyword>
<dbReference type="GO" id="GO:0030335">
    <property type="term" value="P:positive regulation of cell migration"/>
    <property type="evidence" value="ECO:0007669"/>
    <property type="project" value="TreeGrafter"/>
</dbReference>
<dbReference type="InterPro" id="IPR027231">
    <property type="entry name" value="Semaphorin"/>
</dbReference>
<dbReference type="GO" id="GO:0030215">
    <property type="term" value="F:semaphorin receptor binding"/>
    <property type="evidence" value="ECO:0007669"/>
    <property type="project" value="InterPro"/>
</dbReference>
<keyword evidence="2" id="KW-0472">Membrane</keyword>
<feature type="domain" description="Sema" evidence="6">
    <location>
        <begin position="24"/>
        <end position="447"/>
    </location>
</feature>
<evidence type="ECO:0000256" key="3">
    <source>
        <dbReference type="ARBA" id="ARBA00023157"/>
    </source>
</evidence>
<protein>
    <submittedName>
        <fullName evidence="7">Semaphorin-7A isoform X1</fullName>
    </submittedName>
</protein>
<dbReference type="GO" id="GO:0007229">
    <property type="term" value="P:integrin-mediated signaling pathway"/>
    <property type="evidence" value="ECO:0007669"/>
    <property type="project" value="TreeGrafter"/>
</dbReference>
<dbReference type="PANTHER" id="PTHR11036">
    <property type="entry name" value="SEMAPHORIN"/>
    <property type="match status" value="1"/>
</dbReference>